<organism evidence="1 2">
    <name type="scientific">Glaciibacter psychrotolerans</name>
    <dbReference type="NCBI Taxonomy" id="670054"/>
    <lineage>
        <taxon>Bacteria</taxon>
        <taxon>Bacillati</taxon>
        <taxon>Actinomycetota</taxon>
        <taxon>Actinomycetes</taxon>
        <taxon>Micrococcales</taxon>
        <taxon>Microbacteriaceae</taxon>
        <taxon>Glaciibacter</taxon>
    </lineage>
</organism>
<evidence type="ECO:0000313" key="2">
    <source>
        <dbReference type="Proteomes" id="UP000537260"/>
    </source>
</evidence>
<keyword evidence="2" id="KW-1185">Reference proteome</keyword>
<reference evidence="1 2" key="1">
    <citation type="submission" date="2020-07" db="EMBL/GenBank/DDBJ databases">
        <title>Sequencing the genomes of 1000 actinobacteria strains.</title>
        <authorList>
            <person name="Klenk H.-P."/>
        </authorList>
    </citation>
    <scope>NUCLEOTIDE SEQUENCE [LARGE SCALE GENOMIC DNA]</scope>
    <source>
        <strain evidence="1 2">LI1</strain>
    </source>
</reference>
<dbReference type="EMBL" id="JACCFM010000001">
    <property type="protein sequence ID" value="NYJ19617.1"/>
    <property type="molecule type" value="Genomic_DNA"/>
</dbReference>
<gene>
    <name evidence="1" type="ORF">HNR05_001408</name>
</gene>
<protein>
    <submittedName>
        <fullName evidence="1">Uncharacterized protein</fullName>
    </submittedName>
</protein>
<dbReference type="Proteomes" id="UP000537260">
    <property type="component" value="Unassembled WGS sequence"/>
</dbReference>
<name>A0A7Z0EDG3_9MICO</name>
<comment type="caution">
    <text evidence="1">The sequence shown here is derived from an EMBL/GenBank/DDBJ whole genome shotgun (WGS) entry which is preliminary data.</text>
</comment>
<accession>A0A7Z0EDG3</accession>
<dbReference type="RefSeq" id="WP_179578351.1">
    <property type="nucleotide sequence ID" value="NZ_JACCFM010000001.1"/>
</dbReference>
<evidence type="ECO:0000313" key="1">
    <source>
        <dbReference type="EMBL" id="NYJ19617.1"/>
    </source>
</evidence>
<proteinExistence type="predicted"/>
<dbReference type="AlphaFoldDB" id="A0A7Z0EDG3"/>
<sequence>MSIPFGPKESPEVIDSFGIALHILAAMSPLELTPERYSRWRRLARTFRKPGDLVAAVMTDFRYHSRCIREGVELVMSSPECCCILAGDPEP</sequence>